<reference evidence="1" key="2">
    <citation type="submission" date="2021-04" db="EMBL/GenBank/DDBJ databases">
        <title>Draft genome assembly of strain Phenylobacterium sp. 20VBR1 using MiniION and Illumina platforms.</title>
        <authorList>
            <person name="Thomas F.A."/>
            <person name="Krishnan K.P."/>
            <person name="Sinha R.K."/>
        </authorList>
    </citation>
    <scope>NUCLEOTIDE SEQUENCE</scope>
    <source>
        <strain evidence="1">20VBR1</strain>
    </source>
</reference>
<dbReference type="AlphaFoldDB" id="A0A941D847"/>
<evidence type="ECO:0000313" key="3">
    <source>
        <dbReference type="Proteomes" id="UP000622580"/>
    </source>
</evidence>
<protein>
    <submittedName>
        <fullName evidence="1">Phage head closure protein</fullName>
    </submittedName>
</protein>
<dbReference type="EMBL" id="CP068570">
    <property type="protein sequence ID" value="QQZ50307.1"/>
    <property type="molecule type" value="Genomic_DNA"/>
</dbReference>
<keyword evidence="3" id="KW-1185">Reference proteome</keyword>
<proteinExistence type="predicted"/>
<dbReference type="RefSeq" id="WP_215343375.1">
    <property type="nucleotide sequence ID" value="NZ_JAGSGD010000003.1"/>
</dbReference>
<evidence type="ECO:0000313" key="1">
    <source>
        <dbReference type="EMBL" id="MBR7621863.1"/>
    </source>
</evidence>
<dbReference type="InterPro" id="IPR038666">
    <property type="entry name" value="SSP1_head-tail_sf"/>
</dbReference>
<organism evidence="1 3">
    <name type="scientific">Phenylobacterium glaciei</name>
    <dbReference type="NCBI Taxonomy" id="2803784"/>
    <lineage>
        <taxon>Bacteria</taxon>
        <taxon>Pseudomonadati</taxon>
        <taxon>Pseudomonadota</taxon>
        <taxon>Alphaproteobacteria</taxon>
        <taxon>Caulobacterales</taxon>
        <taxon>Caulobacteraceae</taxon>
        <taxon>Phenylobacterium</taxon>
    </lineage>
</organism>
<dbReference type="InterPro" id="IPR008767">
    <property type="entry name" value="Phage_SPP1_head-tail_adaptor"/>
</dbReference>
<dbReference type="Gene3D" id="2.40.10.270">
    <property type="entry name" value="Bacteriophage SPP1 head-tail adaptor protein"/>
    <property type="match status" value="1"/>
</dbReference>
<name>A0A941D847_9CAUL</name>
<evidence type="ECO:0000313" key="2">
    <source>
        <dbReference type="EMBL" id="QQZ50307.1"/>
    </source>
</evidence>
<gene>
    <name evidence="2" type="ORF">JKL49_00840</name>
    <name evidence="1" type="ORF">JKL49_20900</name>
</gene>
<accession>A0A941D847</accession>
<sequence>MRAGDRNRRIVLRRAANATDDYGGRVTVWTTLATVWAQHLPLSDGERLRATQMGASATDRFRILKGGAWADLNAQDQLTFAGRTYAIDGVKPIENGVGLEITATARSDG</sequence>
<dbReference type="EMBL" id="JAGSGD010000003">
    <property type="protein sequence ID" value="MBR7621863.1"/>
    <property type="molecule type" value="Genomic_DNA"/>
</dbReference>
<reference evidence="2" key="1">
    <citation type="submission" date="2021-01" db="EMBL/GenBank/DDBJ databases">
        <title>Genome sequence of Phenylobacterium sp. 20VBR1 isolated from a valley glaceir, Ny-Alesund, Svalbard.</title>
        <authorList>
            <person name="Thomas F.A."/>
            <person name="Krishnan K.P."/>
            <person name="Sinha R.K."/>
        </authorList>
    </citation>
    <scope>NUCLEOTIDE SEQUENCE</scope>
    <source>
        <strain evidence="2">20VBR1</strain>
    </source>
</reference>
<dbReference type="Pfam" id="PF05521">
    <property type="entry name" value="Phage_HCP"/>
    <property type="match status" value="1"/>
</dbReference>
<dbReference type="NCBIfam" id="TIGR01563">
    <property type="entry name" value="gp16_SPP1"/>
    <property type="match status" value="1"/>
</dbReference>
<dbReference type="Proteomes" id="UP000622580">
    <property type="component" value="Unassembled WGS sequence"/>
</dbReference>